<dbReference type="CDD" id="cd08916">
    <property type="entry name" value="TrHb3_P"/>
    <property type="match status" value="1"/>
</dbReference>
<dbReference type="InterPro" id="IPR012292">
    <property type="entry name" value="Globin/Proto"/>
</dbReference>
<dbReference type="SUPFAM" id="SSF46458">
    <property type="entry name" value="Globin-like"/>
    <property type="match status" value="1"/>
</dbReference>
<gene>
    <name evidence="2" type="ORF">ACFYY5_35240</name>
</gene>
<accession>A0ABW6TPR4</accession>
<name>A0ABW6TPR4_9NOCA</name>
<protein>
    <submittedName>
        <fullName evidence="2">Group III truncated hemoglobin</fullName>
    </submittedName>
</protein>
<reference evidence="2 3" key="1">
    <citation type="submission" date="2024-10" db="EMBL/GenBank/DDBJ databases">
        <title>The Natural Products Discovery Center: Release of the First 8490 Sequenced Strains for Exploring Actinobacteria Biosynthetic Diversity.</title>
        <authorList>
            <person name="Kalkreuter E."/>
            <person name="Kautsar S.A."/>
            <person name="Yang D."/>
            <person name="Bader C.D."/>
            <person name="Teijaro C.N."/>
            <person name="Fluegel L."/>
            <person name="Davis C.M."/>
            <person name="Simpson J.R."/>
            <person name="Lauterbach L."/>
            <person name="Steele A.D."/>
            <person name="Gui C."/>
            <person name="Meng S."/>
            <person name="Li G."/>
            <person name="Viehrig K."/>
            <person name="Ye F."/>
            <person name="Su P."/>
            <person name="Kiefer A.F."/>
            <person name="Nichols A."/>
            <person name="Cepeda A.J."/>
            <person name="Yan W."/>
            <person name="Fan B."/>
            <person name="Jiang Y."/>
            <person name="Adhikari A."/>
            <person name="Zheng C.-J."/>
            <person name="Schuster L."/>
            <person name="Cowan T.M."/>
            <person name="Smanski M.J."/>
            <person name="Chevrette M.G."/>
            <person name="De Carvalho L.P.S."/>
            <person name="Shen B."/>
        </authorList>
    </citation>
    <scope>NUCLEOTIDE SEQUENCE [LARGE SCALE GENOMIC DNA]</scope>
    <source>
        <strain evidence="2 3">NPDC001867</strain>
    </source>
</reference>
<evidence type="ECO:0000256" key="1">
    <source>
        <dbReference type="SAM" id="MobiDB-lite"/>
    </source>
</evidence>
<evidence type="ECO:0000313" key="2">
    <source>
        <dbReference type="EMBL" id="MFF4028109.1"/>
    </source>
</evidence>
<dbReference type="Proteomes" id="UP001602089">
    <property type="component" value="Unassembled WGS sequence"/>
</dbReference>
<feature type="region of interest" description="Disordered" evidence="1">
    <location>
        <begin position="128"/>
        <end position="151"/>
    </location>
</feature>
<dbReference type="InterPro" id="IPR009050">
    <property type="entry name" value="Globin-like_sf"/>
</dbReference>
<organism evidence="2 3">
    <name type="scientific">Nocardia elegans</name>
    <dbReference type="NCBI Taxonomy" id="300029"/>
    <lineage>
        <taxon>Bacteria</taxon>
        <taxon>Bacillati</taxon>
        <taxon>Actinomycetota</taxon>
        <taxon>Actinomycetes</taxon>
        <taxon>Mycobacteriales</taxon>
        <taxon>Nocardiaceae</taxon>
        <taxon>Nocardia</taxon>
    </lineage>
</organism>
<proteinExistence type="predicted"/>
<sequence length="151" mass="17192">MTVPVGRADLTTREDIDALLRDFYGRALTDELLAEPFTELREAGLESHLPVMCDFWETVLFGTKSYRRSALAVHLRLHEQHPLTAAHFQRWLALWIETVEQRHSGPFAARAVLQAGRMARAMNRRITGDRSWGSGEPVLTPVRTRDRPASD</sequence>
<evidence type="ECO:0000313" key="3">
    <source>
        <dbReference type="Proteomes" id="UP001602089"/>
    </source>
</evidence>
<comment type="caution">
    <text evidence="2">The sequence shown here is derived from an EMBL/GenBank/DDBJ whole genome shotgun (WGS) entry which is preliminary data.</text>
</comment>
<dbReference type="EMBL" id="JBIATK010000024">
    <property type="protein sequence ID" value="MFF4028109.1"/>
    <property type="molecule type" value="Genomic_DNA"/>
</dbReference>
<dbReference type="RefSeq" id="WP_387133118.1">
    <property type="nucleotide sequence ID" value="NZ_JBIATK010000024.1"/>
</dbReference>
<keyword evidence="3" id="KW-1185">Reference proteome</keyword>
<dbReference type="Gene3D" id="1.10.490.10">
    <property type="entry name" value="Globins"/>
    <property type="match status" value="1"/>
</dbReference>